<dbReference type="EMBL" id="EQ978764">
    <property type="protein sequence ID" value="EEF25856.1"/>
    <property type="molecule type" value="Genomic_DNA"/>
</dbReference>
<sequence>RNAIAQPARQALPDVGKCARAVDLEQRVGGRTDQGGCVFADLSVALTECFQAQQRTEIVAEDLRGEILLMRQPAQSGDGRKRQSMLDPFERFLNSPPLVVQGGEVRSGPCLGIEQTGGQHTHAALGCHEPDEAHRDRRTFNLVVGRVRTVWRWQRHDRLACTAAQERCDGSAADAVKAHAEVNRAHLECAISQEAG</sequence>
<organism evidence="1 2">
    <name type="scientific">Ricinus communis</name>
    <name type="common">Castor bean</name>
    <dbReference type="NCBI Taxonomy" id="3988"/>
    <lineage>
        <taxon>Eukaryota</taxon>
        <taxon>Viridiplantae</taxon>
        <taxon>Streptophyta</taxon>
        <taxon>Embryophyta</taxon>
        <taxon>Tracheophyta</taxon>
        <taxon>Spermatophyta</taxon>
        <taxon>Magnoliopsida</taxon>
        <taxon>eudicotyledons</taxon>
        <taxon>Gunneridae</taxon>
        <taxon>Pentapetalae</taxon>
        <taxon>rosids</taxon>
        <taxon>fabids</taxon>
        <taxon>Malpighiales</taxon>
        <taxon>Euphorbiaceae</taxon>
        <taxon>Acalyphoideae</taxon>
        <taxon>Acalypheae</taxon>
        <taxon>Ricinus</taxon>
    </lineage>
</organism>
<accession>B9TE59</accession>
<dbReference type="Proteomes" id="UP000008311">
    <property type="component" value="Unassembled WGS sequence"/>
</dbReference>
<evidence type="ECO:0000313" key="2">
    <source>
        <dbReference type="Proteomes" id="UP000008311"/>
    </source>
</evidence>
<protein>
    <submittedName>
        <fullName evidence="1">Uncharacterized protein</fullName>
    </submittedName>
</protein>
<dbReference type="InParanoid" id="B9TE59"/>
<feature type="non-terminal residue" evidence="1">
    <location>
        <position position="1"/>
    </location>
</feature>
<proteinExistence type="predicted"/>
<dbReference type="AlphaFoldDB" id="B9TE59"/>
<evidence type="ECO:0000313" key="1">
    <source>
        <dbReference type="EMBL" id="EEF25856.1"/>
    </source>
</evidence>
<name>B9TE59_RICCO</name>
<keyword evidence="2" id="KW-1185">Reference proteome</keyword>
<gene>
    <name evidence="1" type="ORF">RCOM_1820730</name>
</gene>
<reference evidence="2" key="1">
    <citation type="journal article" date="2010" name="Nat. Biotechnol.">
        <title>Draft genome sequence of the oilseed species Ricinus communis.</title>
        <authorList>
            <person name="Chan A.P."/>
            <person name="Crabtree J."/>
            <person name="Zhao Q."/>
            <person name="Lorenzi H."/>
            <person name="Orvis J."/>
            <person name="Puiu D."/>
            <person name="Melake-Berhan A."/>
            <person name="Jones K.M."/>
            <person name="Redman J."/>
            <person name="Chen G."/>
            <person name="Cahoon E.B."/>
            <person name="Gedil M."/>
            <person name="Stanke M."/>
            <person name="Haas B.J."/>
            <person name="Wortman J.R."/>
            <person name="Fraser-Liggett C.M."/>
            <person name="Ravel J."/>
            <person name="Rabinowicz P.D."/>
        </authorList>
    </citation>
    <scope>NUCLEOTIDE SEQUENCE [LARGE SCALE GENOMIC DNA]</scope>
    <source>
        <strain evidence="2">cv. Hale</strain>
    </source>
</reference>